<dbReference type="InterPro" id="IPR002636">
    <property type="entry name" value="DUF29"/>
</dbReference>
<dbReference type="Pfam" id="PF01724">
    <property type="entry name" value="DUF29"/>
    <property type="match status" value="1"/>
</dbReference>
<dbReference type="AlphaFoldDB" id="K9YM55"/>
<protein>
    <recommendedName>
        <fullName evidence="3">DUF29 domain-containing protein</fullName>
    </recommendedName>
</protein>
<dbReference type="eggNOG" id="COG2442">
    <property type="taxonomic scope" value="Bacteria"/>
</dbReference>
<organism evidence="1 2">
    <name type="scientific">Cyanobacterium stanieri (strain ATCC 29140 / PCC 7202)</name>
    <dbReference type="NCBI Taxonomy" id="292563"/>
    <lineage>
        <taxon>Bacteria</taxon>
        <taxon>Bacillati</taxon>
        <taxon>Cyanobacteriota</taxon>
        <taxon>Cyanophyceae</taxon>
        <taxon>Oscillatoriophycideae</taxon>
        <taxon>Chroococcales</taxon>
        <taxon>Geminocystaceae</taxon>
        <taxon>Cyanobacterium</taxon>
    </lineage>
</organism>
<sequence length="153" mass="18600">MVAPLKTEPQNLYDTDYNLWVLETVKKLENRDLDSLDWENLIGEVLDLSKRDKRKLESLLMRLIEHLLILNYWDFERERNRGHWEREIFNFRKQINRLLIDSPSLKNYLRDQFNLCYEDGRKLASKYSQLPLNTFPDKPIAYLDQILDEDWIP</sequence>
<dbReference type="PANTHER" id="PTHR34235">
    <property type="entry name" value="SLR1203 PROTEIN-RELATED"/>
    <property type="match status" value="1"/>
</dbReference>
<accession>K9YM55</accession>
<dbReference type="EMBL" id="CP003940">
    <property type="protein sequence ID" value="AFZ48016.1"/>
    <property type="molecule type" value="Genomic_DNA"/>
</dbReference>
<proteinExistence type="predicted"/>
<dbReference type="HOGENOM" id="CLU_116670_1_0_3"/>
<gene>
    <name evidence="1" type="ordered locus">Cyast_2066</name>
</gene>
<reference evidence="2" key="1">
    <citation type="journal article" date="2013" name="Proc. Natl. Acad. Sci. U.S.A.">
        <title>Improving the coverage of the cyanobacterial phylum using diversity-driven genome sequencing.</title>
        <authorList>
            <person name="Shih P.M."/>
            <person name="Wu D."/>
            <person name="Latifi A."/>
            <person name="Axen S.D."/>
            <person name="Fewer D.P."/>
            <person name="Talla E."/>
            <person name="Calteau A."/>
            <person name="Cai F."/>
            <person name="Tandeau de Marsac N."/>
            <person name="Rippka R."/>
            <person name="Herdman M."/>
            <person name="Sivonen K."/>
            <person name="Coursin T."/>
            <person name="Laurent T."/>
            <person name="Goodwin L."/>
            <person name="Nolan M."/>
            <person name="Davenport K.W."/>
            <person name="Han C.S."/>
            <person name="Rubin E.M."/>
            <person name="Eisen J.A."/>
            <person name="Woyke T."/>
            <person name="Gugger M."/>
            <person name="Kerfeld C.A."/>
        </authorList>
    </citation>
    <scope>NUCLEOTIDE SEQUENCE [LARGE SCALE GENOMIC DNA]</scope>
    <source>
        <strain evidence="2">ATCC 29140 / PCC 7202</strain>
    </source>
</reference>
<dbReference type="STRING" id="292563.Cyast_2066"/>
<dbReference type="Proteomes" id="UP000010483">
    <property type="component" value="Chromosome"/>
</dbReference>
<evidence type="ECO:0000313" key="2">
    <source>
        <dbReference type="Proteomes" id="UP000010483"/>
    </source>
</evidence>
<dbReference type="PANTHER" id="PTHR34235:SF3">
    <property type="entry name" value="SLR1203 PROTEIN"/>
    <property type="match status" value="1"/>
</dbReference>
<dbReference type="Gene3D" id="1.20.1220.20">
    <property type="entry name" value="Uncharcterised protein PF01724"/>
    <property type="match status" value="1"/>
</dbReference>
<dbReference type="BioCyc" id="CSTA292563:G1353-2070-MONOMER"/>
<dbReference type="KEGG" id="csn:Cyast_2066"/>
<evidence type="ECO:0000313" key="1">
    <source>
        <dbReference type="EMBL" id="AFZ48016.1"/>
    </source>
</evidence>
<dbReference type="PATRIC" id="fig|292563.3.peg.2158"/>
<name>K9YM55_CYASC</name>
<keyword evidence="2" id="KW-1185">Reference proteome</keyword>
<evidence type="ECO:0008006" key="3">
    <source>
        <dbReference type="Google" id="ProtNLM"/>
    </source>
</evidence>